<dbReference type="Pfam" id="PF01428">
    <property type="entry name" value="zf-AN1"/>
    <property type="match status" value="2"/>
</dbReference>
<keyword evidence="3" id="KW-0862">Zinc</keyword>
<dbReference type="GO" id="GO:0008270">
    <property type="term" value="F:zinc ion binding"/>
    <property type="evidence" value="ECO:0007669"/>
    <property type="project" value="UniProtKB-KW"/>
</dbReference>
<feature type="domain" description="AN1-type" evidence="5">
    <location>
        <begin position="66"/>
        <end position="114"/>
    </location>
</feature>
<dbReference type="KEGG" id="lak:106162958"/>
<dbReference type="GeneID" id="106162958"/>
<feature type="domain" description="AN1-type" evidence="5">
    <location>
        <begin position="12"/>
        <end position="60"/>
    </location>
</feature>
<protein>
    <submittedName>
        <fullName evidence="7">AN1-type zinc finger protein 1 isoform X1</fullName>
    </submittedName>
</protein>
<dbReference type="PROSITE" id="PS51039">
    <property type="entry name" value="ZF_AN1"/>
    <property type="match status" value="2"/>
</dbReference>
<evidence type="ECO:0000313" key="6">
    <source>
        <dbReference type="Proteomes" id="UP000085678"/>
    </source>
</evidence>
<evidence type="ECO:0000256" key="4">
    <source>
        <dbReference type="PROSITE-ProRule" id="PRU00449"/>
    </source>
</evidence>
<proteinExistence type="predicted"/>
<name>A0A1S3ICH2_LINAN</name>
<dbReference type="InterPro" id="IPR057358">
    <property type="entry name" value="UBL_ZFAND1-like"/>
</dbReference>
<keyword evidence="6" id="KW-1185">Reference proteome</keyword>
<evidence type="ECO:0000256" key="1">
    <source>
        <dbReference type="ARBA" id="ARBA00022723"/>
    </source>
</evidence>
<dbReference type="OrthoDB" id="431929at2759"/>
<keyword evidence="2 4" id="KW-0863">Zinc-finger</keyword>
<accession>A0A1S3ICH2</accession>
<gene>
    <name evidence="7" type="primary">LOC106162958</name>
</gene>
<keyword evidence="1" id="KW-0479">Metal-binding</keyword>
<dbReference type="OMA" id="RQYCLKH"/>
<organism evidence="6 7">
    <name type="scientific">Lingula anatina</name>
    <name type="common">Brachiopod</name>
    <name type="synonym">Lingula unguis</name>
    <dbReference type="NCBI Taxonomy" id="7574"/>
    <lineage>
        <taxon>Eukaryota</taxon>
        <taxon>Metazoa</taxon>
        <taxon>Spiralia</taxon>
        <taxon>Lophotrochozoa</taxon>
        <taxon>Brachiopoda</taxon>
        <taxon>Linguliformea</taxon>
        <taxon>Lingulata</taxon>
        <taxon>Lingulida</taxon>
        <taxon>Linguloidea</taxon>
        <taxon>Lingulidae</taxon>
        <taxon>Lingula</taxon>
    </lineage>
</organism>
<sequence>MADNAEDLGDVPLIGEHCEFPSCGQLDFLSFECTSCSKKFCKNHKSEDAHSCTKCNVSVSHPEYTGPRGHHCTVQDCTNRELTPIVCPHCHLNFCLSHRHQVDHDCPELRPPSPKMAKTAEHVKQIVESQKSKPVKKQGAKSRKTAAKVALMKMKMKAVGDKGIPETEKVYIQVLLPQGNAEKNCPMYFSKKWTIGRIVDKIAEIAKLKNDNNVAVAKKLRLFDAEEGVILPMDASLDSLMAPGHPELTPGLPELCSGSSVIIEYVDNDCSKLEDVTPYSMT</sequence>
<dbReference type="RefSeq" id="XP_013395868.1">
    <property type="nucleotide sequence ID" value="XM_013540414.1"/>
</dbReference>
<dbReference type="Pfam" id="PF25327">
    <property type="entry name" value="UBL_ZFAND1"/>
    <property type="match status" value="1"/>
</dbReference>
<evidence type="ECO:0000256" key="2">
    <source>
        <dbReference type="ARBA" id="ARBA00022771"/>
    </source>
</evidence>
<dbReference type="Proteomes" id="UP000085678">
    <property type="component" value="Unplaced"/>
</dbReference>
<dbReference type="PANTHER" id="PTHR14677">
    <property type="entry name" value="ARSENITE INDUCUBLE RNA ASSOCIATED PROTEIN AIP-1-RELATED"/>
    <property type="match status" value="1"/>
</dbReference>
<evidence type="ECO:0000313" key="7">
    <source>
        <dbReference type="RefSeq" id="XP_013395868.1"/>
    </source>
</evidence>
<dbReference type="STRING" id="7574.A0A1S3ICH2"/>
<dbReference type="SUPFAM" id="SSF118310">
    <property type="entry name" value="AN1-like Zinc finger"/>
    <property type="match status" value="2"/>
</dbReference>
<reference evidence="7" key="1">
    <citation type="submission" date="2025-08" db="UniProtKB">
        <authorList>
            <consortium name="RefSeq"/>
        </authorList>
    </citation>
    <scope>IDENTIFICATION</scope>
    <source>
        <tissue evidence="7">Gonads</tissue>
    </source>
</reference>
<dbReference type="AlphaFoldDB" id="A0A1S3ICH2"/>
<dbReference type="Gene3D" id="4.10.1110.10">
    <property type="entry name" value="AN1-like Zinc finger"/>
    <property type="match status" value="2"/>
</dbReference>
<dbReference type="GO" id="GO:0005737">
    <property type="term" value="C:cytoplasm"/>
    <property type="evidence" value="ECO:0007669"/>
    <property type="project" value="TreeGrafter"/>
</dbReference>
<evidence type="ECO:0000256" key="3">
    <source>
        <dbReference type="ARBA" id="ARBA00022833"/>
    </source>
</evidence>
<dbReference type="InterPro" id="IPR000058">
    <property type="entry name" value="Znf_AN1"/>
</dbReference>
<dbReference type="InParanoid" id="A0A1S3ICH2"/>
<dbReference type="InterPro" id="IPR035896">
    <property type="entry name" value="AN1-like_Znf"/>
</dbReference>
<dbReference type="SMART" id="SM00154">
    <property type="entry name" value="ZnF_AN1"/>
    <property type="match status" value="2"/>
</dbReference>
<dbReference type="PANTHER" id="PTHR14677:SF37">
    <property type="entry name" value="AN1-TYPE ZINC FINGER PROTEIN 1"/>
    <property type="match status" value="1"/>
</dbReference>
<evidence type="ECO:0000259" key="5">
    <source>
        <dbReference type="PROSITE" id="PS51039"/>
    </source>
</evidence>